<dbReference type="Proteomes" id="UP000784294">
    <property type="component" value="Unassembled WGS sequence"/>
</dbReference>
<dbReference type="OrthoDB" id="6252292at2759"/>
<feature type="non-terminal residue" evidence="2">
    <location>
        <position position="1"/>
    </location>
</feature>
<dbReference type="AlphaFoldDB" id="A0A448WLQ0"/>
<protein>
    <submittedName>
        <fullName evidence="2">Uncharacterized protein</fullName>
    </submittedName>
</protein>
<feature type="compositionally biased region" description="Low complexity" evidence="1">
    <location>
        <begin position="113"/>
        <end position="132"/>
    </location>
</feature>
<accession>A0A448WLQ0</accession>
<evidence type="ECO:0000313" key="2">
    <source>
        <dbReference type="EMBL" id="VEL14858.1"/>
    </source>
</evidence>
<feature type="region of interest" description="Disordered" evidence="1">
    <location>
        <begin position="210"/>
        <end position="230"/>
    </location>
</feature>
<comment type="caution">
    <text evidence="2">The sequence shown here is derived from an EMBL/GenBank/DDBJ whole genome shotgun (WGS) entry which is preliminary data.</text>
</comment>
<proteinExistence type="predicted"/>
<keyword evidence="3" id="KW-1185">Reference proteome</keyword>
<reference evidence="2" key="1">
    <citation type="submission" date="2018-11" db="EMBL/GenBank/DDBJ databases">
        <authorList>
            <consortium name="Pathogen Informatics"/>
        </authorList>
    </citation>
    <scope>NUCLEOTIDE SEQUENCE</scope>
</reference>
<feature type="compositionally biased region" description="Basic and acidic residues" evidence="1">
    <location>
        <begin position="152"/>
        <end position="161"/>
    </location>
</feature>
<gene>
    <name evidence="2" type="ORF">PXEA_LOCUS8298</name>
</gene>
<name>A0A448WLQ0_9PLAT</name>
<dbReference type="EMBL" id="CAAALY010022580">
    <property type="protein sequence ID" value="VEL14858.1"/>
    <property type="molecule type" value="Genomic_DNA"/>
</dbReference>
<feature type="compositionally biased region" description="Acidic residues" evidence="1">
    <location>
        <begin position="138"/>
        <end position="151"/>
    </location>
</feature>
<sequence>MLNSLKKESLNTIPLILDEYLKQVSLSGQTSMVAEDFIRTHASDDLSFTSPSQPSATDLRNRIFKTIRRFEGKIHRQDPLLSLSISDVEDDEDGLLIGSLANVSGRANHFRDGSLTPPTSSSPSIGSGAAAGNTSPGSEEDDEEEEDELEDFFVRDDKDSASKLSNKRKHSNSDSPSFDDCAHDNQIGPLIGSIMKNSLTRDSLELCETRESGIDDGIPGISVSDTPDFQ</sequence>
<evidence type="ECO:0000313" key="3">
    <source>
        <dbReference type="Proteomes" id="UP000784294"/>
    </source>
</evidence>
<evidence type="ECO:0000256" key="1">
    <source>
        <dbReference type="SAM" id="MobiDB-lite"/>
    </source>
</evidence>
<organism evidence="2 3">
    <name type="scientific">Protopolystoma xenopodis</name>
    <dbReference type="NCBI Taxonomy" id="117903"/>
    <lineage>
        <taxon>Eukaryota</taxon>
        <taxon>Metazoa</taxon>
        <taxon>Spiralia</taxon>
        <taxon>Lophotrochozoa</taxon>
        <taxon>Platyhelminthes</taxon>
        <taxon>Monogenea</taxon>
        <taxon>Polyopisthocotylea</taxon>
        <taxon>Polystomatidea</taxon>
        <taxon>Polystomatidae</taxon>
        <taxon>Protopolystoma</taxon>
    </lineage>
</organism>
<feature type="region of interest" description="Disordered" evidence="1">
    <location>
        <begin position="109"/>
        <end position="187"/>
    </location>
</feature>